<keyword evidence="9 10" id="KW-0472">Membrane</keyword>
<evidence type="ECO:0000313" key="11">
    <source>
        <dbReference type="EMBL" id="KAH6599601.1"/>
    </source>
</evidence>
<accession>A0ABQ8FK02</accession>
<evidence type="ECO:0000313" key="12">
    <source>
        <dbReference type="Proteomes" id="UP001648503"/>
    </source>
</evidence>
<dbReference type="PANTHER" id="PTHR11214">
    <property type="entry name" value="BETA-1,3-N-ACETYLGLUCOSAMINYLTRANSFERASE"/>
    <property type="match status" value="1"/>
</dbReference>
<dbReference type="Proteomes" id="UP001648503">
    <property type="component" value="Unassembled WGS sequence"/>
</dbReference>
<evidence type="ECO:0000256" key="5">
    <source>
        <dbReference type="ARBA" id="ARBA00022692"/>
    </source>
</evidence>
<evidence type="ECO:0000256" key="6">
    <source>
        <dbReference type="ARBA" id="ARBA00022968"/>
    </source>
</evidence>
<evidence type="ECO:0000256" key="1">
    <source>
        <dbReference type="ARBA" id="ARBA00004323"/>
    </source>
</evidence>
<protein>
    <recommendedName>
        <fullName evidence="10">Hexosyltransferase</fullName>
        <ecNumber evidence="10">2.4.1.-</ecNumber>
    </recommendedName>
</protein>
<proteinExistence type="inferred from homology"/>
<keyword evidence="4" id="KW-0808">Transferase</keyword>
<comment type="caution">
    <text evidence="11">The sequence shown here is derived from an EMBL/GenBank/DDBJ whole genome shotgun (WGS) entry which is preliminary data.</text>
</comment>
<sequence length="324" mass="36269">MHISSKLKTAQGKHIARIATAIILTAVVVVLMMQCISYFIFNSLPLATVAEDSSIGVAAAAIADQDGSRMQSQLKTTASKTLNTPKLILVGIFTTADRLQRRALIRETYARLKPANIDLVFIFGRPKTPQYSTMLELEAAVHNDTIMVDCDENMDDGKTYAYFSYVGRTYAPGTYEFIMKADDDVWLHLPNLEKWVQTMPRTGTYFGRHVSKTSFMAGMGYGLSFDLVRWIATDPYPAAHRIGQEDSLLSNWLTTGKKVVNWIANTDDAFYDEPESGQGWAHAYTPNTILIHRLKSELWFVKAARHFMPKDLLSPLSGANEKTI</sequence>
<keyword evidence="6 10" id="KW-0735">Signal-anchor</keyword>
<evidence type="ECO:0000256" key="10">
    <source>
        <dbReference type="RuleBase" id="RU363063"/>
    </source>
</evidence>
<reference evidence="11 12" key="1">
    <citation type="submission" date="2021-02" db="EMBL/GenBank/DDBJ databases">
        <title>Variation within the Batrachochytrium salamandrivorans European outbreak.</title>
        <authorList>
            <person name="Kelly M."/>
            <person name="Pasmans F."/>
            <person name="Shea T.P."/>
            <person name="Munoz J.F."/>
            <person name="Carranza S."/>
            <person name="Cuomo C.A."/>
            <person name="Martel A."/>
        </authorList>
    </citation>
    <scope>NUCLEOTIDE SEQUENCE [LARGE SCALE GENOMIC DNA]</scope>
    <source>
        <strain evidence="11 12">AMFP18/2</strain>
    </source>
</reference>
<name>A0ABQ8FK02_9FUNG</name>
<dbReference type="EC" id="2.4.1.-" evidence="10"/>
<keyword evidence="8 10" id="KW-0333">Golgi apparatus</keyword>
<organism evidence="11 12">
    <name type="scientific">Batrachochytrium salamandrivorans</name>
    <dbReference type="NCBI Taxonomy" id="1357716"/>
    <lineage>
        <taxon>Eukaryota</taxon>
        <taxon>Fungi</taxon>
        <taxon>Fungi incertae sedis</taxon>
        <taxon>Chytridiomycota</taxon>
        <taxon>Chytridiomycota incertae sedis</taxon>
        <taxon>Chytridiomycetes</taxon>
        <taxon>Rhizophydiales</taxon>
        <taxon>Rhizophydiales incertae sedis</taxon>
        <taxon>Batrachochytrium</taxon>
    </lineage>
</organism>
<evidence type="ECO:0000256" key="7">
    <source>
        <dbReference type="ARBA" id="ARBA00022989"/>
    </source>
</evidence>
<dbReference type="PANTHER" id="PTHR11214:SF351">
    <property type="entry name" value="BETA-1,3-GALACTOSYLTRANSFERASE PVG3"/>
    <property type="match status" value="1"/>
</dbReference>
<dbReference type="InterPro" id="IPR002659">
    <property type="entry name" value="Glyco_trans_31"/>
</dbReference>
<dbReference type="Pfam" id="PF01762">
    <property type="entry name" value="Galactosyl_T"/>
    <property type="match status" value="1"/>
</dbReference>
<gene>
    <name evidence="11" type="ORF">BASA50_002943</name>
</gene>
<evidence type="ECO:0000256" key="9">
    <source>
        <dbReference type="ARBA" id="ARBA00023136"/>
    </source>
</evidence>
<dbReference type="EMBL" id="JAFCIX010000063">
    <property type="protein sequence ID" value="KAH6599601.1"/>
    <property type="molecule type" value="Genomic_DNA"/>
</dbReference>
<keyword evidence="7 10" id="KW-1133">Transmembrane helix</keyword>
<keyword evidence="3 10" id="KW-0328">Glycosyltransferase</keyword>
<dbReference type="Gene3D" id="3.90.550.50">
    <property type="match status" value="1"/>
</dbReference>
<evidence type="ECO:0000256" key="3">
    <source>
        <dbReference type="ARBA" id="ARBA00022676"/>
    </source>
</evidence>
<evidence type="ECO:0000256" key="4">
    <source>
        <dbReference type="ARBA" id="ARBA00022679"/>
    </source>
</evidence>
<evidence type="ECO:0000256" key="2">
    <source>
        <dbReference type="ARBA" id="ARBA00008661"/>
    </source>
</evidence>
<feature type="transmembrane region" description="Helical" evidence="10">
    <location>
        <begin position="21"/>
        <end position="41"/>
    </location>
</feature>
<evidence type="ECO:0000256" key="8">
    <source>
        <dbReference type="ARBA" id="ARBA00023034"/>
    </source>
</evidence>
<comment type="subcellular location">
    <subcellularLocation>
        <location evidence="1 10">Golgi apparatus membrane</location>
        <topology evidence="1 10">Single-pass type II membrane protein</topology>
    </subcellularLocation>
</comment>
<keyword evidence="12" id="KW-1185">Reference proteome</keyword>
<keyword evidence="5 10" id="KW-0812">Transmembrane</keyword>
<comment type="similarity">
    <text evidence="2 10">Belongs to the glycosyltransferase 31 family.</text>
</comment>